<dbReference type="Proteomes" id="UP000661507">
    <property type="component" value="Unassembled WGS sequence"/>
</dbReference>
<organism evidence="2 3">
    <name type="scientific">Neoroseomonas lacus</name>
    <dbReference type="NCBI Taxonomy" id="287609"/>
    <lineage>
        <taxon>Bacteria</taxon>
        <taxon>Pseudomonadati</taxon>
        <taxon>Pseudomonadota</taxon>
        <taxon>Alphaproteobacteria</taxon>
        <taxon>Acetobacterales</taxon>
        <taxon>Acetobacteraceae</taxon>
        <taxon>Neoroseomonas</taxon>
    </lineage>
</organism>
<feature type="transmembrane region" description="Helical" evidence="1">
    <location>
        <begin position="31"/>
        <end position="50"/>
    </location>
</feature>
<evidence type="ECO:0000256" key="1">
    <source>
        <dbReference type="SAM" id="Phobius"/>
    </source>
</evidence>
<accession>A0A917NXG5</accession>
<reference evidence="2" key="2">
    <citation type="submission" date="2020-09" db="EMBL/GenBank/DDBJ databases">
        <authorList>
            <person name="Sun Q."/>
            <person name="Zhou Y."/>
        </authorList>
    </citation>
    <scope>NUCLEOTIDE SEQUENCE</scope>
    <source>
        <strain evidence="2">CGMCC 1.3617</strain>
    </source>
</reference>
<reference evidence="2" key="1">
    <citation type="journal article" date="2014" name="Int. J. Syst. Evol. Microbiol.">
        <title>Complete genome sequence of Corynebacterium casei LMG S-19264T (=DSM 44701T), isolated from a smear-ripened cheese.</title>
        <authorList>
            <consortium name="US DOE Joint Genome Institute (JGI-PGF)"/>
            <person name="Walter F."/>
            <person name="Albersmeier A."/>
            <person name="Kalinowski J."/>
            <person name="Ruckert C."/>
        </authorList>
    </citation>
    <scope>NUCLEOTIDE SEQUENCE</scope>
    <source>
        <strain evidence="2">CGMCC 1.3617</strain>
    </source>
</reference>
<feature type="transmembrane region" description="Helical" evidence="1">
    <location>
        <begin position="56"/>
        <end position="76"/>
    </location>
</feature>
<keyword evidence="3" id="KW-1185">Reference proteome</keyword>
<keyword evidence="1" id="KW-1133">Transmembrane helix</keyword>
<protein>
    <submittedName>
        <fullName evidence="2">Uncharacterized protein</fullName>
    </submittedName>
</protein>
<name>A0A917NXG5_9PROT</name>
<evidence type="ECO:0000313" key="3">
    <source>
        <dbReference type="Proteomes" id="UP000661507"/>
    </source>
</evidence>
<comment type="caution">
    <text evidence="2">The sequence shown here is derived from an EMBL/GenBank/DDBJ whole genome shotgun (WGS) entry which is preliminary data.</text>
</comment>
<dbReference type="RefSeq" id="WP_188972512.1">
    <property type="nucleotide sequence ID" value="NZ_BMKW01000016.1"/>
</dbReference>
<sequence>MKATDAVQRTRATLRAAQPHETLLTNFQRRVVLALFGAGIAYLLVGLLLLPHGAVFWLGFVVLPPLAGGLAAMFGGGPGQRLDAWLLNGGAAKQDPKPTPAAALPEAARSALQVAAVPALLGELVRAGAAMPAAEKAAAGRLFRAVIAFSNGPAESTARAALARELPGLVAGLATGGTAAIAAADAAVLRLAPPAGGAA</sequence>
<evidence type="ECO:0000313" key="2">
    <source>
        <dbReference type="EMBL" id="GGJ38708.1"/>
    </source>
</evidence>
<gene>
    <name evidence="2" type="ORF">GCM10011320_52900</name>
</gene>
<keyword evidence="1" id="KW-0472">Membrane</keyword>
<dbReference type="AlphaFoldDB" id="A0A917NXG5"/>
<proteinExistence type="predicted"/>
<keyword evidence="1" id="KW-0812">Transmembrane</keyword>
<dbReference type="EMBL" id="BMKW01000016">
    <property type="protein sequence ID" value="GGJ38708.1"/>
    <property type="molecule type" value="Genomic_DNA"/>
</dbReference>